<dbReference type="Gene3D" id="1.10.10.10">
    <property type="entry name" value="Winged helix-like DNA-binding domain superfamily/Winged helix DNA-binding domain"/>
    <property type="match status" value="1"/>
</dbReference>
<keyword evidence="3" id="KW-1185">Reference proteome</keyword>
<accession>A0ABQ0C8Y5</accession>
<organism evidence="2 3">
    <name type="scientific">Candidatus Magnetaquiglobus chichijimensis</name>
    <dbReference type="NCBI Taxonomy" id="3141448"/>
    <lineage>
        <taxon>Bacteria</taxon>
        <taxon>Pseudomonadati</taxon>
        <taxon>Pseudomonadota</taxon>
        <taxon>Magnetococcia</taxon>
        <taxon>Magnetococcales</taxon>
        <taxon>Candidatus Magnetaquicoccaceae</taxon>
        <taxon>Candidatus Magnetaquiglobus</taxon>
    </lineage>
</organism>
<feature type="compositionally biased region" description="Basic residues" evidence="1">
    <location>
        <begin position="62"/>
        <end position="71"/>
    </location>
</feature>
<reference evidence="2 3" key="1">
    <citation type="submission" date="2024-09" db="EMBL/GenBank/DDBJ databases">
        <title>Draft genome sequence of Candidatus Magnetaquicoccaceae bacterium FCR-1.</title>
        <authorList>
            <person name="Shimoshige H."/>
            <person name="Shimamura S."/>
            <person name="Taoka A."/>
            <person name="Kobayashi H."/>
            <person name="Maekawa T."/>
        </authorList>
    </citation>
    <scope>NUCLEOTIDE SEQUENCE [LARGE SCALE GENOMIC DNA]</scope>
    <source>
        <strain evidence="2 3">FCR-1</strain>
    </source>
</reference>
<sequence length="71" mass="8132">MNDMISLTAAASLVGVHPNTIKNWFDRNEGPPRHYVESSNSFHYKRSEVMAWKEANPDGPPRKPRQGRPRT</sequence>
<name>A0ABQ0C8Y5_9PROT</name>
<evidence type="ECO:0000313" key="3">
    <source>
        <dbReference type="Proteomes" id="UP001628193"/>
    </source>
</evidence>
<protein>
    <recommendedName>
        <fullName evidence="4">Helix-turn-helix domain-containing protein</fullName>
    </recommendedName>
</protein>
<dbReference type="EMBL" id="BAAFGK010000004">
    <property type="protein sequence ID" value="GAB0057341.1"/>
    <property type="molecule type" value="Genomic_DNA"/>
</dbReference>
<gene>
    <name evidence="2" type="ORF">SIID45300_01668</name>
</gene>
<dbReference type="InterPro" id="IPR036388">
    <property type="entry name" value="WH-like_DNA-bd_sf"/>
</dbReference>
<dbReference type="Proteomes" id="UP001628193">
    <property type="component" value="Unassembled WGS sequence"/>
</dbReference>
<evidence type="ECO:0000313" key="2">
    <source>
        <dbReference type="EMBL" id="GAB0057341.1"/>
    </source>
</evidence>
<proteinExistence type="predicted"/>
<dbReference type="SUPFAM" id="SSF46955">
    <property type="entry name" value="Putative DNA-binding domain"/>
    <property type="match status" value="1"/>
</dbReference>
<evidence type="ECO:0000256" key="1">
    <source>
        <dbReference type="SAM" id="MobiDB-lite"/>
    </source>
</evidence>
<dbReference type="RefSeq" id="WP_420905035.1">
    <property type="nucleotide sequence ID" value="NZ_BAAFGK010000004.1"/>
</dbReference>
<evidence type="ECO:0008006" key="4">
    <source>
        <dbReference type="Google" id="ProtNLM"/>
    </source>
</evidence>
<comment type="caution">
    <text evidence="2">The sequence shown here is derived from an EMBL/GenBank/DDBJ whole genome shotgun (WGS) entry which is preliminary data.</text>
</comment>
<dbReference type="InterPro" id="IPR009061">
    <property type="entry name" value="DNA-bd_dom_put_sf"/>
</dbReference>
<feature type="region of interest" description="Disordered" evidence="1">
    <location>
        <begin position="51"/>
        <end position="71"/>
    </location>
</feature>